<dbReference type="CDD" id="cd00383">
    <property type="entry name" value="trans_reg_C"/>
    <property type="match status" value="1"/>
</dbReference>
<dbReference type="Gene3D" id="3.40.50.2300">
    <property type="match status" value="1"/>
</dbReference>
<feature type="DNA-binding region" description="OmpR/PhoB-type" evidence="9">
    <location>
        <begin position="118"/>
        <end position="219"/>
    </location>
</feature>
<dbReference type="SUPFAM" id="SSF46894">
    <property type="entry name" value="C-terminal effector domain of the bipartite response regulators"/>
    <property type="match status" value="1"/>
</dbReference>
<accession>A0A2T4PQT0</accession>
<dbReference type="InterPro" id="IPR001867">
    <property type="entry name" value="OmpR/PhoB-type_DNA-bd"/>
</dbReference>
<organism evidence="12 13">
    <name type="scientific">Mammaliicoccus vitulinus</name>
    <dbReference type="NCBI Taxonomy" id="71237"/>
    <lineage>
        <taxon>Bacteria</taxon>
        <taxon>Bacillati</taxon>
        <taxon>Bacillota</taxon>
        <taxon>Bacilli</taxon>
        <taxon>Bacillales</taxon>
        <taxon>Staphylococcaceae</taxon>
        <taxon>Mammaliicoccus</taxon>
    </lineage>
</organism>
<keyword evidence="3 8" id="KW-0597">Phosphoprotein</keyword>
<dbReference type="EMBL" id="PZFK01000033">
    <property type="protein sequence ID" value="PTI28185.1"/>
    <property type="molecule type" value="Genomic_DNA"/>
</dbReference>
<dbReference type="AlphaFoldDB" id="A0A2T4PQT0"/>
<dbReference type="SMART" id="SM00448">
    <property type="entry name" value="REC"/>
    <property type="match status" value="1"/>
</dbReference>
<dbReference type="SMART" id="SM00862">
    <property type="entry name" value="Trans_reg_C"/>
    <property type="match status" value="1"/>
</dbReference>
<dbReference type="PANTHER" id="PTHR48111:SF52">
    <property type="entry name" value="TRANSCRIPTIONAL REGULATORY PROTEIN YVRH"/>
    <property type="match status" value="1"/>
</dbReference>
<dbReference type="Proteomes" id="UP000241209">
    <property type="component" value="Unassembled WGS sequence"/>
</dbReference>
<comment type="caution">
    <text evidence="12">The sequence shown here is derived from an EMBL/GenBank/DDBJ whole genome shotgun (WGS) entry which is preliminary data.</text>
</comment>
<evidence type="ECO:0000256" key="6">
    <source>
        <dbReference type="ARBA" id="ARBA00023125"/>
    </source>
</evidence>
<name>A0A2T4PQT0_9STAP</name>
<feature type="modified residue" description="4-aspartylphosphate" evidence="8">
    <location>
        <position position="54"/>
    </location>
</feature>
<dbReference type="InterPro" id="IPR039420">
    <property type="entry name" value="WalR-like"/>
</dbReference>
<dbReference type="PROSITE" id="PS51755">
    <property type="entry name" value="OMPR_PHOB"/>
    <property type="match status" value="1"/>
</dbReference>
<proteinExistence type="predicted"/>
<evidence type="ECO:0000256" key="1">
    <source>
        <dbReference type="ARBA" id="ARBA00004496"/>
    </source>
</evidence>
<dbReference type="Pfam" id="PF00072">
    <property type="entry name" value="Response_reg"/>
    <property type="match status" value="1"/>
</dbReference>
<dbReference type="PROSITE" id="PS50110">
    <property type="entry name" value="RESPONSE_REGULATORY"/>
    <property type="match status" value="1"/>
</dbReference>
<dbReference type="PANTHER" id="PTHR48111">
    <property type="entry name" value="REGULATOR OF RPOS"/>
    <property type="match status" value="1"/>
</dbReference>
<dbReference type="InterPro" id="IPR036388">
    <property type="entry name" value="WH-like_DNA-bd_sf"/>
</dbReference>
<dbReference type="Pfam" id="PF00486">
    <property type="entry name" value="Trans_reg_C"/>
    <property type="match status" value="1"/>
</dbReference>
<gene>
    <name evidence="12" type="ORF">BU072_12160</name>
</gene>
<keyword evidence="6 9" id="KW-0238">DNA-binding</keyword>
<evidence type="ECO:0000256" key="4">
    <source>
        <dbReference type="ARBA" id="ARBA00023012"/>
    </source>
</evidence>
<dbReference type="InterPro" id="IPR001789">
    <property type="entry name" value="Sig_transdc_resp-reg_receiver"/>
</dbReference>
<evidence type="ECO:0000256" key="3">
    <source>
        <dbReference type="ARBA" id="ARBA00022553"/>
    </source>
</evidence>
<evidence type="ECO:0000259" key="11">
    <source>
        <dbReference type="PROSITE" id="PS51755"/>
    </source>
</evidence>
<keyword evidence="5" id="KW-0805">Transcription regulation</keyword>
<feature type="domain" description="OmpR/PhoB-type" evidence="11">
    <location>
        <begin position="118"/>
        <end position="219"/>
    </location>
</feature>
<dbReference type="SUPFAM" id="SSF52172">
    <property type="entry name" value="CheY-like"/>
    <property type="match status" value="1"/>
</dbReference>
<evidence type="ECO:0000256" key="7">
    <source>
        <dbReference type="ARBA" id="ARBA00023163"/>
    </source>
</evidence>
<dbReference type="GO" id="GO:0005829">
    <property type="term" value="C:cytosol"/>
    <property type="evidence" value="ECO:0007669"/>
    <property type="project" value="TreeGrafter"/>
</dbReference>
<evidence type="ECO:0000256" key="5">
    <source>
        <dbReference type="ARBA" id="ARBA00023015"/>
    </source>
</evidence>
<evidence type="ECO:0000313" key="13">
    <source>
        <dbReference type="Proteomes" id="UP000241209"/>
    </source>
</evidence>
<dbReference type="GO" id="GO:0006355">
    <property type="term" value="P:regulation of DNA-templated transcription"/>
    <property type="evidence" value="ECO:0007669"/>
    <property type="project" value="InterPro"/>
</dbReference>
<feature type="domain" description="Response regulatory" evidence="10">
    <location>
        <begin position="4"/>
        <end position="117"/>
    </location>
</feature>
<evidence type="ECO:0000256" key="2">
    <source>
        <dbReference type="ARBA" id="ARBA00022490"/>
    </source>
</evidence>
<evidence type="ECO:0000256" key="9">
    <source>
        <dbReference type="PROSITE-ProRule" id="PRU01091"/>
    </source>
</evidence>
<keyword evidence="7" id="KW-0804">Transcription</keyword>
<evidence type="ECO:0000259" key="10">
    <source>
        <dbReference type="PROSITE" id="PS50110"/>
    </source>
</evidence>
<dbReference type="GO" id="GO:0000156">
    <property type="term" value="F:phosphorelay response regulator activity"/>
    <property type="evidence" value="ECO:0007669"/>
    <property type="project" value="TreeGrafter"/>
</dbReference>
<keyword evidence="2" id="KW-0963">Cytoplasm</keyword>
<comment type="subcellular location">
    <subcellularLocation>
        <location evidence="1">Cytoplasm</location>
    </subcellularLocation>
</comment>
<dbReference type="RefSeq" id="WP_107557322.1">
    <property type="nucleotide sequence ID" value="NZ_PZFF01000002.1"/>
</dbReference>
<sequence length="219" mass="25299">MTAKILIVEDDFDIQTLIKISLSNKQLGKIYLANDKLEAEQLLKNDHFDVVLLDLNLKSENGYELVKYFKNKDTKLIVVTAKDTDLDVYKGFENGAVDYVKKPFDPIELAYRVGVHIQSSHTHNNKNLKVNLDTTDVLIDNEKVNLTSREYDLLMYFIKNTNKVVTKSQIYEHVWGYSISVDDNTLMVHIRTLRKKIENDANNPQLIQTVRGKGYIYRG</sequence>
<evidence type="ECO:0000313" key="12">
    <source>
        <dbReference type="EMBL" id="PTI28185.1"/>
    </source>
</evidence>
<dbReference type="GO" id="GO:0032993">
    <property type="term" value="C:protein-DNA complex"/>
    <property type="evidence" value="ECO:0007669"/>
    <property type="project" value="TreeGrafter"/>
</dbReference>
<protein>
    <submittedName>
        <fullName evidence="12">DNA-binding response regulator</fullName>
    </submittedName>
</protein>
<dbReference type="Gene3D" id="1.10.10.10">
    <property type="entry name" value="Winged helix-like DNA-binding domain superfamily/Winged helix DNA-binding domain"/>
    <property type="match status" value="1"/>
</dbReference>
<dbReference type="Gene3D" id="6.10.250.690">
    <property type="match status" value="1"/>
</dbReference>
<dbReference type="FunFam" id="1.10.10.10:FF:000018">
    <property type="entry name" value="DNA-binding response regulator ResD"/>
    <property type="match status" value="1"/>
</dbReference>
<dbReference type="InterPro" id="IPR016032">
    <property type="entry name" value="Sig_transdc_resp-reg_C-effctor"/>
</dbReference>
<reference evidence="12 13" key="1">
    <citation type="journal article" date="2016" name="Front. Microbiol.">
        <title>Comprehensive Phylogenetic Analysis of Bovine Non-aureus Staphylococci Species Based on Whole-Genome Sequencing.</title>
        <authorList>
            <person name="Naushad S."/>
            <person name="Barkema H.W."/>
            <person name="Luby C."/>
            <person name="Condas L.A."/>
            <person name="Nobrega D.B."/>
            <person name="Carson D.A."/>
            <person name="De Buck J."/>
        </authorList>
    </citation>
    <scope>NUCLEOTIDE SEQUENCE [LARGE SCALE GENOMIC DNA]</scope>
    <source>
        <strain evidence="12 13">SNUC 2204</strain>
    </source>
</reference>
<evidence type="ECO:0000256" key="8">
    <source>
        <dbReference type="PROSITE-ProRule" id="PRU00169"/>
    </source>
</evidence>
<dbReference type="GO" id="GO:0000976">
    <property type="term" value="F:transcription cis-regulatory region binding"/>
    <property type="evidence" value="ECO:0007669"/>
    <property type="project" value="TreeGrafter"/>
</dbReference>
<dbReference type="STRING" id="1167632.GCA_000286335_01376"/>
<dbReference type="InterPro" id="IPR011006">
    <property type="entry name" value="CheY-like_superfamily"/>
</dbReference>
<keyword evidence="4" id="KW-0902">Two-component regulatory system</keyword>